<feature type="region of interest" description="Disordered" evidence="1">
    <location>
        <begin position="115"/>
        <end position="158"/>
    </location>
</feature>
<proteinExistence type="predicted"/>
<dbReference type="InParanoid" id="K1X9C9"/>
<keyword evidence="3" id="KW-1185">Reference proteome</keyword>
<dbReference type="GeneID" id="18756704"/>
<accession>K1X9C9</accession>
<dbReference type="KEGG" id="mbe:MBM_00769"/>
<dbReference type="Proteomes" id="UP000006753">
    <property type="component" value="Unassembled WGS sequence"/>
</dbReference>
<reference evidence="2 3" key="1">
    <citation type="journal article" date="2012" name="BMC Genomics">
        <title>Sequencing the genome of Marssonina brunnea reveals fungus-poplar co-evolution.</title>
        <authorList>
            <person name="Zhu S."/>
            <person name="Cao Y.-Z."/>
            <person name="Jiang C."/>
            <person name="Tan B.-Y."/>
            <person name="Wang Z."/>
            <person name="Feng S."/>
            <person name="Zhang L."/>
            <person name="Su X.-H."/>
            <person name="Brejova B."/>
            <person name="Vinar T."/>
            <person name="Xu M."/>
            <person name="Wang M.-X."/>
            <person name="Zhang S.-G."/>
            <person name="Huang M.-R."/>
            <person name="Wu R."/>
            <person name="Zhou Y."/>
        </authorList>
    </citation>
    <scope>NUCLEOTIDE SEQUENCE [LARGE SCALE GENOMIC DNA]</scope>
    <source>
        <strain evidence="2 3">MB_m1</strain>
    </source>
</reference>
<dbReference type="OrthoDB" id="3528502at2759"/>
<gene>
    <name evidence="2" type="ORF">MBM_00769</name>
</gene>
<dbReference type="AlphaFoldDB" id="K1X9C9"/>
<sequence>MFGPSSKSRRDGPIAMPQQPEVYRKHSVWKPALIRVKKGLFSGPGSHRSEIVDLRGAERAFTAIIDRPLISIRGSDDLYSETRKEVDRDIPIHRLPNVPRRKTLGDEQLTSADLTDASLEPFLQKPKSSKNGPFQESRRTLPARGRGPSDGVGNVPGNDLYLLDSPSVPKHAASDFSQLDLAFGLEPKRSRSVARPKLEPVPRTVAVDQPIHAVSDFSEMNMASDPDVNGIGLAITRSPPPEPMLEPLNTQIFQKASENIATLNCNVYDAASPRTLTTDSIVELQGIQAKLKSNKEAWTRAISQCSANSRSSKASVRERTNSSAEDGAGEDFESVAMVAMVARSAKHVAVVRTVLPGTKDVDTTRARAIREGWFLEIDDLGEDVMEDLRS</sequence>
<evidence type="ECO:0000313" key="2">
    <source>
        <dbReference type="EMBL" id="EKD21656.1"/>
    </source>
</evidence>
<protein>
    <submittedName>
        <fullName evidence="2">Uncharacterized protein</fullName>
    </submittedName>
</protein>
<name>K1X9C9_MARBU</name>
<evidence type="ECO:0000313" key="3">
    <source>
        <dbReference type="Proteomes" id="UP000006753"/>
    </source>
</evidence>
<evidence type="ECO:0000256" key="1">
    <source>
        <dbReference type="SAM" id="MobiDB-lite"/>
    </source>
</evidence>
<organism evidence="2 3">
    <name type="scientific">Marssonina brunnea f. sp. multigermtubi (strain MB_m1)</name>
    <name type="common">Marssonina leaf spot fungus</name>
    <dbReference type="NCBI Taxonomy" id="1072389"/>
    <lineage>
        <taxon>Eukaryota</taxon>
        <taxon>Fungi</taxon>
        <taxon>Dikarya</taxon>
        <taxon>Ascomycota</taxon>
        <taxon>Pezizomycotina</taxon>
        <taxon>Leotiomycetes</taxon>
        <taxon>Helotiales</taxon>
        <taxon>Drepanopezizaceae</taxon>
        <taxon>Drepanopeziza</taxon>
    </lineage>
</organism>
<dbReference type="EMBL" id="JH921428">
    <property type="protein sequence ID" value="EKD21656.1"/>
    <property type="molecule type" value="Genomic_DNA"/>
</dbReference>
<dbReference type="HOGENOM" id="CLU_708009_0_0_1"/>